<protein>
    <submittedName>
        <fullName evidence="8">EIF-2-alpha kinase GCN2</fullName>
    </submittedName>
</protein>
<feature type="region of interest" description="Disordered" evidence="6">
    <location>
        <begin position="118"/>
        <end position="139"/>
    </location>
</feature>
<dbReference type="PANTHER" id="PTHR11042:SF136">
    <property type="entry name" value="EIF-2-ALPHA KINASE GCN2"/>
    <property type="match status" value="1"/>
</dbReference>
<feature type="region of interest" description="Disordered" evidence="6">
    <location>
        <begin position="156"/>
        <end position="179"/>
    </location>
</feature>
<evidence type="ECO:0000256" key="2">
    <source>
        <dbReference type="ARBA" id="ARBA00022741"/>
    </source>
</evidence>
<dbReference type="PROSITE" id="PS00107">
    <property type="entry name" value="PROTEIN_KINASE_ATP"/>
    <property type="match status" value="1"/>
</dbReference>
<dbReference type="InterPro" id="IPR050339">
    <property type="entry name" value="CC_SR_Kinase"/>
</dbReference>
<dbReference type="GO" id="GO:0005524">
    <property type="term" value="F:ATP binding"/>
    <property type="evidence" value="ECO:0007669"/>
    <property type="project" value="UniProtKB-UniRule"/>
</dbReference>
<evidence type="ECO:0000256" key="1">
    <source>
        <dbReference type="ARBA" id="ARBA00022679"/>
    </source>
</evidence>
<keyword evidence="2 5" id="KW-0547">Nucleotide-binding</keyword>
<gene>
    <name evidence="8" type="ORF">Sangu_0696500</name>
</gene>
<dbReference type="PANTHER" id="PTHR11042">
    <property type="entry name" value="EUKARYOTIC TRANSLATION INITIATION FACTOR 2-ALPHA KINASE EIF2-ALPHA KINASE -RELATED"/>
    <property type="match status" value="1"/>
</dbReference>
<comment type="caution">
    <text evidence="8">The sequence shown here is derived from an EMBL/GenBank/DDBJ whole genome shotgun (WGS) entry which is preliminary data.</text>
</comment>
<reference evidence="8" key="2">
    <citation type="journal article" date="2024" name="Plant">
        <title>Genomic evolution and insights into agronomic trait innovations of Sesamum species.</title>
        <authorList>
            <person name="Miao H."/>
            <person name="Wang L."/>
            <person name="Qu L."/>
            <person name="Liu H."/>
            <person name="Sun Y."/>
            <person name="Le M."/>
            <person name="Wang Q."/>
            <person name="Wei S."/>
            <person name="Zheng Y."/>
            <person name="Lin W."/>
            <person name="Duan Y."/>
            <person name="Cao H."/>
            <person name="Xiong S."/>
            <person name="Wang X."/>
            <person name="Wei L."/>
            <person name="Li C."/>
            <person name="Ma Q."/>
            <person name="Ju M."/>
            <person name="Zhao R."/>
            <person name="Li G."/>
            <person name="Mu C."/>
            <person name="Tian Q."/>
            <person name="Mei H."/>
            <person name="Zhang T."/>
            <person name="Gao T."/>
            <person name="Zhang H."/>
        </authorList>
    </citation>
    <scope>NUCLEOTIDE SEQUENCE</scope>
    <source>
        <strain evidence="8">G01</strain>
    </source>
</reference>
<evidence type="ECO:0000256" key="5">
    <source>
        <dbReference type="PROSITE-ProRule" id="PRU10141"/>
    </source>
</evidence>
<dbReference type="PROSITE" id="PS50011">
    <property type="entry name" value="PROTEIN_KINASE_DOM"/>
    <property type="match status" value="1"/>
</dbReference>
<dbReference type="GO" id="GO:0004694">
    <property type="term" value="F:eukaryotic translation initiation factor 2alpha kinase activity"/>
    <property type="evidence" value="ECO:0007669"/>
    <property type="project" value="TreeGrafter"/>
</dbReference>
<evidence type="ECO:0000259" key="7">
    <source>
        <dbReference type="PROSITE" id="PS50011"/>
    </source>
</evidence>
<dbReference type="InterPro" id="IPR011009">
    <property type="entry name" value="Kinase-like_dom_sf"/>
</dbReference>
<reference evidence="8" key="1">
    <citation type="submission" date="2020-06" db="EMBL/GenBank/DDBJ databases">
        <authorList>
            <person name="Li T."/>
            <person name="Hu X."/>
            <person name="Zhang T."/>
            <person name="Song X."/>
            <person name="Zhang H."/>
            <person name="Dai N."/>
            <person name="Sheng W."/>
            <person name="Hou X."/>
            <person name="Wei L."/>
        </authorList>
    </citation>
    <scope>NUCLEOTIDE SEQUENCE</scope>
    <source>
        <strain evidence="8">G01</strain>
        <tissue evidence="8">Leaf</tissue>
    </source>
</reference>
<evidence type="ECO:0000313" key="8">
    <source>
        <dbReference type="EMBL" id="KAL0358471.1"/>
    </source>
</evidence>
<dbReference type="SUPFAM" id="SSF56112">
    <property type="entry name" value="Protein kinase-like (PK-like)"/>
    <property type="match status" value="1"/>
</dbReference>
<proteinExistence type="predicted"/>
<dbReference type="InterPro" id="IPR017441">
    <property type="entry name" value="Protein_kinase_ATP_BS"/>
</dbReference>
<dbReference type="GO" id="GO:0005634">
    <property type="term" value="C:nucleus"/>
    <property type="evidence" value="ECO:0007669"/>
    <property type="project" value="TreeGrafter"/>
</dbReference>
<dbReference type="GO" id="GO:0005829">
    <property type="term" value="C:cytosol"/>
    <property type="evidence" value="ECO:0007669"/>
    <property type="project" value="TreeGrafter"/>
</dbReference>
<accession>A0AAW2PSB1</accession>
<dbReference type="InterPro" id="IPR000719">
    <property type="entry name" value="Prot_kinase_dom"/>
</dbReference>
<keyword evidence="3 8" id="KW-0418">Kinase</keyword>
<keyword evidence="1" id="KW-0808">Transferase</keyword>
<organism evidence="8">
    <name type="scientific">Sesamum angustifolium</name>
    <dbReference type="NCBI Taxonomy" id="2727405"/>
    <lineage>
        <taxon>Eukaryota</taxon>
        <taxon>Viridiplantae</taxon>
        <taxon>Streptophyta</taxon>
        <taxon>Embryophyta</taxon>
        <taxon>Tracheophyta</taxon>
        <taxon>Spermatophyta</taxon>
        <taxon>Magnoliopsida</taxon>
        <taxon>eudicotyledons</taxon>
        <taxon>Gunneridae</taxon>
        <taxon>Pentapetalae</taxon>
        <taxon>asterids</taxon>
        <taxon>lamiids</taxon>
        <taxon>Lamiales</taxon>
        <taxon>Pedaliaceae</taxon>
        <taxon>Sesamum</taxon>
    </lineage>
</organism>
<name>A0AAW2PSB1_9LAMI</name>
<sequence>MLWSRTTLLSYTSTENTVVCHDTDKSTQLSQKDATTSSGRISFSGGHFVYGHLDLFCGSGELWQWNLGMEENSKIVPSQIFDSLKTENVSLQNQMDKHMKPTVVQSDKAGHAYSLRLGPLEEESEDETKSDSSSGESVGIGTVGYAKDIFVEGNLTETDSGDLDSDSESSSSDSAAYDQPQTVERDLLLAHLLRLACAAKGPLGDALPEITSELLNLGILSESVRDMAMKPSSSFDKTFHRVFRKHIGSSTITHFWKTASDFGGQSSSFPSSRYLNDFDELQAIGHGGFGHVVLCKNKLDGRHYAVKKIRLKDKSLPVDDRILRFVSRMRPWYLCEYEDVLGVYYYAHFTMLMLLHLHYDVREVATLSRLQHQHVVRYYQAWYETGAVGSDANTAWGSRTGMSSSFSYKDTGSSDQFGNENKLESTYLYIQMEYCPRLAISLYSFHFLHSSGT</sequence>
<feature type="domain" description="Protein kinase" evidence="7">
    <location>
        <begin position="278"/>
        <end position="453"/>
    </location>
</feature>
<feature type="binding site" evidence="5">
    <location>
        <position position="308"/>
    </location>
    <ligand>
        <name>ATP</name>
        <dbReference type="ChEBI" id="CHEBI:30616"/>
    </ligand>
</feature>
<keyword evidence="4 5" id="KW-0067">ATP-binding</keyword>
<dbReference type="EMBL" id="JACGWK010000004">
    <property type="protein sequence ID" value="KAL0358471.1"/>
    <property type="molecule type" value="Genomic_DNA"/>
</dbReference>
<evidence type="ECO:0000256" key="4">
    <source>
        <dbReference type="ARBA" id="ARBA00022840"/>
    </source>
</evidence>
<evidence type="ECO:0000256" key="3">
    <source>
        <dbReference type="ARBA" id="ARBA00022777"/>
    </source>
</evidence>
<evidence type="ECO:0000256" key="6">
    <source>
        <dbReference type="SAM" id="MobiDB-lite"/>
    </source>
</evidence>
<dbReference type="Gene3D" id="3.30.200.20">
    <property type="entry name" value="Phosphorylase Kinase, domain 1"/>
    <property type="match status" value="1"/>
</dbReference>
<dbReference type="AlphaFoldDB" id="A0AAW2PSB1"/>